<organism evidence="1">
    <name type="scientific">marine sediment metagenome</name>
    <dbReference type="NCBI Taxonomy" id="412755"/>
    <lineage>
        <taxon>unclassified sequences</taxon>
        <taxon>metagenomes</taxon>
        <taxon>ecological metagenomes</taxon>
    </lineage>
</organism>
<sequence length="38" mass="4217">GFDNLGRETVIDLAEFVSSGPLMSARETRKFLGREGEM</sequence>
<comment type="caution">
    <text evidence="1">The sequence shown here is derived from an EMBL/GenBank/DDBJ whole genome shotgun (WGS) entry which is preliminary data.</text>
</comment>
<feature type="non-terminal residue" evidence="1">
    <location>
        <position position="1"/>
    </location>
</feature>
<gene>
    <name evidence="1" type="ORF">S01H1_12087</name>
</gene>
<reference evidence="1" key="1">
    <citation type="journal article" date="2014" name="Front. Microbiol.">
        <title>High frequency of phylogenetically diverse reductive dehalogenase-homologous genes in deep subseafloor sedimentary metagenomes.</title>
        <authorList>
            <person name="Kawai M."/>
            <person name="Futagami T."/>
            <person name="Toyoda A."/>
            <person name="Takaki Y."/>
            <person name="Nishi S."/>
            <person name="Hori S."/>
            <person name="Arai W."/>
            <person name="Tsubouchi T."/>
            <person name="Morono Y."/>
            <person name="Uchiyama I."/>
            <person name="Ito T."/>
            <person name="Fujiyama A."/>
            <person name="Inagaki F."/>
            <person name="Takami H."/>
        </authorList>
    </citation>
    <scope>NUCLEOTIDE SEQUENCE</scope>
    <source>
        <strain evidence="1">Expedition CK06-06</strain>
    </source>
</reference>
<accession>X0ST07</accession>
<proteinExistence type="predicted"/>
<evidence type="ECO:0000313" key="1">
    <source>
        <dbReference type="EMBL" id="GAF84119.1"/>
    </source>
</evidence>
<dbReference type="EMBL" id="BARS01006183">
    <property type="protein sequence ID" value="GAF84119.1"/>
    <property type="molecule type" value="Genomic_DNA"/>
</dbReference>
<name>X0ST07_9ZZZZ</name>
<dbReference type="AlphaFoldDB" id="X0ST07"/>
<protein>
    <submittedName>
        <fullName evidence="1">Uncharacterized protein</fullName>
    </submittedName>
</protein>